<dbReference type="RefSeq" id="WP_277279487.1">
    <property type="nucleotide sequence ID" value="NZ_JAROCY010000016.1"/>
</dbReference>
<evidence type="ECO:0000313" key="3">
    <source>
        <dbReference type="EMBL" id="MDF8334711.1"/>
    </source>
</evidence>
<dbReference type="SUPFAM" id="SSF56935">
    <property type="entry name" value="Porins"/>
    <property type="match status" value="1"/>
</dbReference>
<accession>A0ABT6CLN6</accession>
<proteinExistence type="predicted"/>
<keyword evidence="4" id="KW-1185">Reference proteome</keyword>
<dbReference type="Gene3D" id="2.40.160.10">
    <property type="entry name" value="Porin"/>
    <property type="match status" value="1"/>
</dbReference>
<dbReference type="InterPro" id="IPR025388">
    <property type="entry name" value="Alginate_export_dom"/>
</dbReference>
<evidence type="ECO:0000259" key="2">
    <source>
        <dbReference type="Pfam" id="PF13372"/>
    </source>
</evidence>
<dbReference type="Proteomes" id="UP001222770">
    <property type="component" value="Unassembled WGS sequence"/>
</dbReference>
<evidence type="ECO:0000313" key="4">
    <source>
        <dbReference type="Proteomes" id="UP001222770"/>
    </source>
</evidence>
<dbReference type="Pfam" id="PF13372">
    <property type="entry name" value="Alginate_exp"/>
    <property type="match status" value="1"/>
</dbReference>
<protein>
    <submittedName>
        <fullName evidence="3">Alginate export family protein</fullName>
    </submittedName>
</protein>
<gene>
    <name evidence="3" type="ORF">POM99_15990</name>
</gene>
<dbReference type="EMBL" id="JAROCY010000016">
    <property type="protein sequence ID" value="MDF8334711.1"/>
    <property type="molecule type" value="Genomic_DNA"/>
</dbReference>
<dbReference type="InterPro" id="IPR023614">
    <property type="entry name" value="Porin_dom_sf"/>
</dbReference>
<reference evidence="3 4" key="1">
    <citation type="submission" date="2023-03" db="EMBL/GenBank/DDBJ databases">
        <title>Novosphingobium cyanobacteriorum sp. nov., isolated from a eutrophic reservoir during the Microcystis bloom period.</title>
        <authorList>
            <person name="Kang M."/>
            <person name="Le V."/>
            <person name="Ko S.-R."/>
            <person name="Lee S.-A."/>
            <person name="Ahn C.-Y."/>
        </authorList>
    </citation>
    <scope>NUCLEOTIDE SEQUENCE [LARGE SCALE GENOMIC DNA]</scope>
    <source>
        <strain evidence="3 4">HBC54</strain>
    </source>
</reference>
<keyword evidence="1" id="KW-0732">Signal</keyword>
<evidence type="ECO:0000256" key="1">
    <source>
        <dbReference type="SAM" id="SignalP"/>
    </source>
</evidence>
<feature type="domain" description="Alginate export" evidence="2">
    <location>
        <begin position="99"/>
        <end position="257"/>
    </location>
</feature>
<sequence length="408" mass="44209">MNQASARFALVLSALLAGTAAHAETAAPKPAPPPVTPYVDLRYRLELVDQDGLAEQAAASTLRVKAGIKTAEWHGFSALVEGEAIVVLGETSYNDTVNGKTAYPVVADPSDVLLNQAWLRWRPTAEFEITAGRQAVNLDNQRWIGSVGWRQNDQTLDAARVTVKPDKGASIDYLHAWRVNRVFGPDSPQGIWRDTDIHGVRAAYTIKHIGTLSAYGYWLDVPSSPASSSRTLGVRIAGELPVAGKSSILYAAEYARQHDHGNNPRSFALDYWLIEPGFKAGPVTLKAGYERLEGNGTVGLQTPLATLHAFNGWADKFLTTPVGGLRDFYLDAGYKVPGKGPLAGLVLRGVWHDFGSTVGSTAYGREWNALASYPVGKHVVLTAKLAHYDADAFGTDTTKLWLQIEAKF</sequence>
<feature type="signal peptide" evidence="1">
    <location>
        <begin position="1"/>
        <end position="23"/>
    </location>
</feature>
<comment type="caution">
    <text evidence="3">The sequence shown here is derived from an EMBL/GenBank/DDBJ whole genome shotgun (WGS) entry which is preliminary data.</text>
</comment>
<organism evidence="3 4">
    <name type="scientific">Novosphingobium cyanobacteriorum</name>
    <dbReference type="NCBI Taxonomy" id="3024215"/>
    <lineage>
        <taxon>Bacteria</taxon>
        <taxon>Pseudomonadati</taxon>
        <taxon>Pseudomonadota</taxon>
        <taxon>Alphaproteobacteria</taxon>
        <taxon>Sphingomonadales</taxon>
        <taxon>Sphingomonadaceae</taxon>
        <taxon>Novosphingobium</taxon>
    </lineage>
</organism>
<feature type="chain" id="PRO_5045447950" evidence="1">
    <location>
        <begin position="24"/>
        <end position="408"/>
    </location>
</feature>
<name>A0ABT6CLN6_9SPHN</name>